<evidence type="ECO:0000256" key="1">
    <source>
        <dbReference type="ARBA" id="ARBA00023015"/>
    </source>
</evidence>
<dbReference type="InterPro" id="IPR009057">
    <property type="entry name" value="Homeodomain-like_sf"/>
</dbReference>
<feature type="domain" description="HTH myb-type" evidence="7">
    <location>
        <begin position="43"/>
        <end position="91"/>
    </location>
</feature>
<evidence type="ECO:0000256" key="3">
    <source>
        <dbReference type="ARBA" id="ARBA00023163"/>
    </source>
</evidence>
<dbReference type="PANTHER" id="PTHR12802">
    <property type="entry name" value="SWI/SNF COMPLEX-RELATED"/>
    <property type="match status" value="1"/>
</dbReference>
<accession>A0A1V9Z5D4</accession>
<keyword evidence="9" id="KW-1185">Reference proteome</keyword>
<keyword evidence="2" id="KW-0238">DNA-binding</keyword>
<keyword evidence="4" id="KW-0539">Nucleus</keyword>
<keyword evidence="3" id="KW-0804">Transcription</keyword>
<feature type="domain" description="SANT" evidence="6">
    <location>
        <begin position="40"/>
        <end position="91"/>
    </location>
</feature>
<dbReference type="PROSITE" id="PS51294">
    <property type="entry name" value="HTH_MYB"/>
    <property type="match status" value="1"/>
</dbReference>
<dbReference type="CDD" id="cd00167">
    <property type="entry name" value="SANT"/>
    <property type="match status" value="1"/>
</dbReference>
<sequence length="290" mass="32853">MTFDHPEHIKTENSPSSNLVLMPLPTDGLRKPRCGNQKQHNEGRWTDAEHALFLDGLRRYGRQWFNVGKVVKTRSVTQIRTHAQKFFAKQQKEVGNLLQHATRTPRKRRATEPAVSPVTKHHTVMDAVHHDFVLPLQPRNVLFDAGVLQRPLVDVCCSRMKHLVDDVAVFVRRRERAEDALRLDDMHIAIDSGAYATVEAAVTALLIRVKALKSPVTAFHAQQLILAELPYVCTLTPRPRPQPLLVPTLNPQPIVDARPLKLPRIADWAPTLMPALVRYYPDDGHHCIAI</sequence>
<dbReference type="InterPro" id="IPR006447">
    <property type="entry name" value="Myb_dom_plants"/>
</dbReference>
<dbReference type="NCBIfam" id="TIGR01557">
    <property type="entry name" value="myb_SHAQKYF"/>
    <property type="match status" value="1"/>
</dbReference>
<dbReference type="InterPro" id="IPR017930">
    <property type="entry name" value="Myb_dom"/>
</dbReference>
<dbReference type="OrthoDB" id="118550at2759"/>
<dbReference type="PROSITE" id="PS51293">
    <property type="entry name" value="SANT"/>
    <property type="match status" value="1"/>
</dbReference>
<dbReference type="PROSITE" id="PS50090">
    <property type="entry name" value="MYB_LIKE"/>
    <property type="match status" value="1"/>
</dbReference>
<evidence type="ECO:0000256" key="4">
    <source>
        <dbReference type="ARBA" id="ARBA00023242"/>
    </source>
</evidence>
<dbReference type="STRING" id="1202772.A0A1V9Z5D4"/>
<proteinExistence type="predicted"/>
<evidence type="ECO:0000259" key="7">
    <source>
        <dbReference type="PROSITE" id="PS51294"/>
    </source>
</evidence>
<evidence type="ECO:0000259" key="5">
    <source>
        <dbReference type="PROSITE" id="PS50090"/>
    </source>
</evidence>
<evidence type="ECO:0000313" key="9">
    <source>
        <dbReference type="Proteomes" id="UP000243579"/>
    </source>
</evidence>
<evidence type="ECO:0000256" key="2">
    <source>
        <dbReference type="ARBA" id="ARBA00023125"/>
    </source>
</evidence>
<evidence type="ECO:0000259" key="6">
    <source>
        <dbReference type="PROSITE" id="PS51293"/>
    </source>
</evidence>
<dbReference type="InterPro" id="IPR001005">
    <property type="entry name" value="SANT/Myb"/>
</dbReference>
<dbReference type="EMBL" id="JNBR01000420">
    <property type="protein sequence ID" value="OQR93233.1"/>
    <property type="molecule type" value="Genomic_DNA"/>
</dbReference>
<dbReference type="Proteomes" id="UP000243579">
    <property type="component" value="Unassembled WGS sequence"/>
</dbReference>
<name>A0A1V9Z5D4_ACHHY</name>
<reference evidence="8 9" key="1">
    <citation type="journal article" date="2014" name="Genome Biol. Evol.">
        <title>The secreted proteins of Achlya hypogyna and Thraustotheca clavata identify the ancestral oomycete secretome and reveal gene acquisitions by horizontal gene transfer.</title>
        <authorList>
            <person name="Misner I."/>
            <person name="Blouin N."/>
            <person name="Leonard G."/>
            <person name="Richards T.A."/>
            <person name="Lane C.E."/>
        </authorList>
    </citation>
    <scope>NUCLEOTIDE SEQUENCE [LARGE SCALE GENOMIC DNA]</scope>
    <source>
        <strain evidence="8 9">ATCC 48635</strain>
    </source>
</reference>
<dbReference type="SUPFAM" id="SSF46689">
    <property type="entry name" value="Homeodomain-like"/>
    <property type="match status" value="1"/>
</dbReference>
<gene>
    <name evidence="8" type="ORF">ACHHYP_02767</name>
</gene>
<organism evidence="8 9">
    <name type="scientific">Achlya hypogyna</name>
    <name type="common">Oomycete</name>
    <name type="synonym">Protoachlya hypogyna</name>
    <dbReference type="NCBI Taxonomy" id="1202772"/>
    <lineage>
        <taxon>Eukaryota</taxon>
        <taxon>Sar</taxon>
        <taxon>Stramenopiles</taxon>
        <taxon>Oomycota</taxon>
        <taxon>Saprolegniomycetes</taxon>
        <taxon>Saprolegniales</taxon>
        <taxon>Achlyaceae</taxon>
        <taxon>Achlya</taxon>
    </lineage>
</organism>
<protein>
    <submittedName>
        <fullName evidence="8">Uncharacterized protein</fullName>
    </submittedName>
</protein>
<comment type="caution">
    <text evidence="8">The sequence shown here is derived from an EMBL/GenBank/DDBJ whole genome shotgun (WGS) entry which is preliminary data.</text>
</comment>
<dbReference type="AlphaFoldDB" id="A0A1V9Z5D4"/>
<dbReference type="SMART" id="SM00717">
    <property type="entry name" value="SANT"/>
    <property type="match status" value="1"/>
</dbReference>
<keyword evidence="1" id="KW-0805">Transcription regulation</keyword>
<dbReference type="Gene3D" id="1.10.10.60">
    <property type="entry name" value="Homeodomain-like"/>
    <property type="match status" value="1"/>
</dbReference>
<dbReference type="GO" id="GO:0003677">
    <property type="term" value="F:DNA binding"/>
    <property type="evidence" value="ECO:0007669"/>
    <property type="project" value="UniProtKB-KW"/>
</dbReference>
<dbReference type="InterPro" id="IPR017884">
    <property type="entry name" value="SANT_dom"/>
</dbReference>
<dbReference type="Pfam" id="PF00249">
    <property type="entry name" value="Myb_DNA-binding"/>
    <property type="match status" value="1"/>
</dbReference>
<evidence type="ECO:0000313" key="8">
    <source>
        <dbReference type="EMBL" id="OQR93233.1"/>
    </source>
</evidence>
<feature type="domain" description="Myb-like" evidence="5">
    <location>
        <begin position="37"/>
        <end position="87"/>
    </location>
</feature>